<keyword evidence="3" id="KW-0031">Aminopeptidase</keyword>
<gene>
    <name evidence="3" type="primary">dAP2</name>
    <name evidence="3" type="ORF">P271_242</name>
</gene>
<accession>A0A084U373</accession>
<dbReference type="AlphaFoldDB" id="A0A084U373"/>
<dbReference type="PANTHER" id="PTHR42776:SF27">
    <property type="entry name" value="DIPEPTIDYL PEPTIDASE FAMILY MEMBER 6"/>
    <property type="match status" value="1"/>
</dbReference>
<dbReference type="GO" id="GO:0004252">
    <property type="term" value="F:serine-type endopeptidase activity"/>
    <property type="evidence" value="ECO:0007669"/>
    <property type="project" value="TreeGrafter"/>
</dbReference>
<keyword evidence="4" id="KW-1185">Reference proteome</keyword>
<dbReference type="InterPro" id="IPR029058">
    <property type="entry name" value="AB_hydrolase_fold"/>
</dbReference>
<dbReference type="PANTHER" id="PTHR42776">
    <property type="entry name" value="SERINE PEPTIDASE S9 FAMILY MEMBER"/>
    <property type="match status" value="1"/>
</dbReference>
<dbReference type="GO" id="GO:0004177">
    <property type="term" value="F:aminopeptidase activity"/>
    <property type="evidence" value="ECO:0007669"/>
    <property type="project" value="UniProtKB-KW"/>
</dbReference>
<dbReference type="SUPFAM" id="SSF82171">
    <property type="entry name" value="DPP6 N-terminal domain-like"/>
    <property type="match status" value="1"/>
</dbReference>
<feature type="domain" description="Peptidase S9 prolyl oligopeptidase catalytic" evidence="2">
    <location>
        <begin position="458"/>
        <end position="668"/>
    </location>
</feature>
<name>A0A084U373_MALIO</name>
<comment type="caution">
    <text evidence="3">The sequence shown here is derived from an EMBL/GenBank/DDBJ whole genome shotgun (WGS) entry which is preliminary data.</text>
</comment>
<dbReference type="InterPro" id="IPR001375">
    <property type="entry name" value="Peptidase_S9_cat"/>
</dbReference>
<dbReference type="GO" id="GO:0006508">
    <property type="term" value="P:proteolysis"/>
    <property type="evidence" value="ECO:0007669"/>
    <property type="project" value="InterPro"/>
</dbReference>
<keyword evidence="3" id="KW-0645">Protease</keyword>
<evidence type="ECO:0000313" key="4">
    <source>
        <dbReference type="Proteomes" id="UP000028523"/>
    </source>
</evidence>
<dbReference type="Proteomes" id="UP000028523">
    <property type="component" value="Unassembled WGS sequence"/>
</dbReference>
<dbReference type="Gene3D" id="3.40.50.1820">
    <property type="entry name" value="alpha/beta hydrolase"/>
    <property type="match status" value="1"/>
</dbReference>
<sequence>MKQNVNLNDIFKHNYICKSKLNNSKTKLAFLVVNANKNENKYDSNLFIIDIKTKEVNQLTSDGKINDFCWDNNEEIIFDGTYRNKEILSLIDRGETWSSIYKININHGEAKHYFDVKLNIVSIDKLNNHKYIFKVVYNPFKKIINDIRSPEKEKINFINNENNDYYIINKSPIAINGLGYTNDKYVHLYLYSKKDDNYKCLNKKEQFCIDYTIYNNKILFITSSFNEFLISNNGLYLYDDTRDDIKSLIIDKDFRVQFANLVDDNDVICGIEKYTTLNKNINSKLYHINTKNLEWKCINQFDFSYGNTIYSDVSYNQKIYSKVFNNYIYLCTTENYFNNIYKINKNGDVFKVFDTKNNGSIIDFEIIDENNLIINLSKDNNLYELFLFNNSSLDCLTEFNKSYIQNKNICDVKVYTYKEINNIKFNGFVIYPSEYCENKKYPVILLIHGGPKIVYSNQFNFEAQLLASNGYFVVYCNPRGSDGKGNSFSNIVGKFGVLDYLDIIDFINWFKDQFKNNINENKIGVIGNSYGGYMVNWIITHTNIFKAAISCKGISNLKTMFFTSDIGKEFVFKICGTSPFENSQKVDFHSPINYLNNVKTPTLFLHPELDYRCNLNESLQMYNGLKYKNIESKLVIFKNENHNILSVGKPNHKIKWYYEILNWLKKHL</sequence>
<evidence type="ECO:0000256" key="1">
    <source>
        <dbReference type="ARBA" id="ARBA00022801"/>
    </source>
</evidence>
<keyword evidence="1" id="KW-0378">Hydrolase</keyword>
<dbReference type="EMBL" id="AWQU01000084">
    <property type="protein sequence ID" value="KFB07409.1"/>
    <property type="molecule type" value="Genomic_DNA"/>
</dbReference>
<organism evidence="3 4">
    <name type="scientific">Malacoplasma iowae DK-CPA</name>
    <dbReference type="NCBI Taxonomy" id="1394179"/>
    <lineage>
        <taxon>Bacteria</taxon>
        <taxon>Bacillati</taxon>
        <taxon>Mycoplasmatota</taxon>
        <taxon>Mycoplasmoidales</taxon>
        <taxon>Mycoplasmoidaceae</taxon>
        <taxon>Malacoplasma</taxon>
    </lineage>
</organism>
<protein>
    <submittedName>
        <fullName evidence="3">Dipeptidyl aminopeptidase/acylaminoacyl peptidase</fullName>
    </submittedName>
</protein>
<dbReference type="RefSeq" id="WP_036452263.1">
    <property type="nucleotide sequence ID" value="NZ_AWQU01000084.1"/>
</dbReference>
<reference evidence="3 4" key="1">
    <citation type="journal article" date="2014" name="PLoS ONE">
        <title>Reduction of Hydrogen Peroxide Accumulation and Toxicity by a Catalase from Mycoplasma iowae.</title>
        <authorList>
            <person name="Pritchard R.E."/>
            <person name="Prassinos A.J."/>
            <person name="Osborne J.D."/>
            <person name="Raviv Z."/>
            <person name="Balish M.F."/>
        </authorList>
    </citation>
    <scope>NUCLEOTIDE SEQUENCE [LARGE SCALE GENOMIC DNA]</scope>
    <source>
        <strain evidence="3 4">DK-CPA</strain>
    </source>
</reference>
<proteinExistence type="predicted"/>
<dbReference type="SUPFAM" id="SSF53474">
    <property type="entry name" value="alpha/beta-Hydrolases"/>
    <property type="match status" value="1"/>
</dbReference>
<evidence type="ECO:0000259" key="2">
    <source>
        <dbReference type="Pfam" id="PF00326"/>
    </source>
</evidence>
<evidence type="ECO:0000313" key="3">
    <source>
        <dbReference type="EMBL" id="KFB07409.1"/>
    </source>
</evidence>
<dbReference type="Pfam" id="PF00326">
    <property type="entry name" value="Peptidase_S9"/>
    <property type="match status" value="1"/>
</dbReference>